<gene>
    <name evidence="1" type="ORF">IFM12276_33450</name>
</gene>
<sequence length="131" mass="14818">MAMGEFSALTGLEIEQIWIWNSYLRLVFDLGTPDQPGVYVDLTDFWFKDAANKNWEVRVEDDPLTAGPVLGLLNHRVTTAQVRNWELTLTFDTSAHIVCPPQAPHEAWAACLPGERWYCPPGGPETDWPHP</sequence>
<dbReference type="RefSeq" id="WP_281880620.1">
    <property type="nucleotide sequence ID" value="NZ_AP026978.1"/>
</dbReference>
<proteinExistence type="predicted"/>
<dbReference type="InterPro" id="IPR046179">
    <property type="entry name" value="DUF6188"/>
</dbReference>
<reference evidence="1 2" key="1">
    <citation type="submission" date="2022-11" db="EMBL/GenBank/DDBJ databases">
        <title>Genome Sequencing of Nocardia sp. ON39_IFM12276 and assembly.</title>
        <authorList>
            <person name="Shimojima M."/>
            <person name="Toyokawa M."/>
            <person name="Uesaka K."/>
        </authorList>
    </citation>
    <scope>NUCLEOTIDE SEQUENCE [LARGE SCALE GENOMIC DNA]</scope>
    <source>
        <strain evidence="1 2">IFM 12276</strain>
    </source>
</reference>
<evidence type="ECO:0000313" key="2">
    <source>
        <dbReference type="Proteomes" id="UP001317870"/>
    </source>
</evidence>
<accession>A0ABN6U500</accession>
<dbReference type="Pfam" id="PF19686">
    <property type="entry name" value="DUF6188"/>
    <property type="match status" value="1"/>
</dbReference>
<dbReference type="Proteomes" id="UP001317870">
    <property type="component" value="Chromosome"/>
</dbReference>
<keyword evidence="2" id="KW-1185">Reference proteome</keyword>
<dbReference type="EMBL" id="AP026978">
    <property type="protein sequence ID" value="BDU00317.1"/>
    <property type="molecule type" value="Genomic_DNA"/>
</dbReference>
<organism evidence="1 2">
    <name type="scientific">Nocardia sputorum</name>
    <dbReference type="NCBI Taxonomy" id="2984338"/>
    <lineage>
        <taxon>Bacteria</taxon>
        <taxon>Bacillati</taxon>
        <taxon>Actinomycetota</taxon>
        <taxon>Actinomycetes</taxon>
        <taxon>Mycobacteriales</taxon>
        <taxon>Nocardiaceae</taxon>
        <taxon>Nocardia</taxon>
    </lineage>
</organism>
<name>A0ABN6U500_9NOCA</name>
<evidence type="ECO:0000313" key="1">
    <source>
        <dbReference type="EMBL" id="BDU00317.1"/>
    </source>
</evidence>
<protein>
    <submittedName>
        <fullName evidence="1">Uncharacterized protein</fullName>
    </submittedName>
</protein>